<evidence type="ECO:0000259" key="2">
    <source>
        <dbReference type="Pfam" id="PF25881"/>
    </source>
</evidence>
<accession>A0A511VCJ3</accession>
<dbReference type="GO" id="GO:0015562">
    <property type="term" value="F:efflux transmembrane transporter activity"/>
    <property type="evidence" value="ECO:0007669"/>
    <property type="project" value="InterPro"/>
</dbReference>
<dbReference type="PANTHER" id="PTHR30438">
    <property type="entry name" value="36 KDA ANTIGEN-RELATED"/>
    <property type="match status" value="1"/>
</dbReference>
<dbReference type="Gene3D" id="2.40.50.100">
    <property type="match status" value="2"/>
</dbReference>
<organism evidence="3 4">
    <name type="scientific">Aneurinibacillus danicus</name>
    <dbReference type="NCBI Taxonomy" id="267746"/>
    <lineage>
        <taxon>Bacteria</taxon>
        <taxon>Bacillati</taxon>
        <taxon>Bacillota</taxon>
        <taxon>Bacilli</taxon>
        <taxon>Bacillales</taxon>
        <taxon>Paenibacillaceae</taxon>
        <taxon>Aneurinibacillus group</taxon>
        <taxon>Aneurinibacillus</taxon>
    </lineage>
</organism>
<reference evidence="3 4" key="1">
    <citation type="submission" date="2019-07" db="EMBL/GenBank/DDBJ databases">
        <title>Whole genome shotgun sequence of Aneurinibacillus danicus NBRC 102444.</title>
        <authorList>
            <person name="Hosoyama A."/>
            <person name="Uohara A."/>
            <person name="Ohji S."/>
            <person name="Ichikawa N."/>
        </authorList>
    </citation>
    <scope>NUCLEOTIDE SEQUENCE [LARGE SCALE GENOMIC DNA]</scope>
    <source>
        <strain evidence="3 4">NBRC 102444</strain>
    </source>
</reference>
<dbReference type="SUPFAM" id="SSF111369">
    <property type="entry name" value="HlyD-like secretion proteins"/>
    <property type="match status" value="1"/>
</dbReference>
<keyword evidence="4" id="KW-1185">Reference proteome</keyword>
<evidence type="ECO:0000313" key="4">
    <source>
        <dbReference type="Proteomes" id="UP000321157"/>
    </source>
</evidence>
<dbReference type="Proteomes" id="UP000321157">
    <property type="component" value="Unassembled WGS sequence"/>
</dbReference>
<keyword evidence="1" id="KW-0175">Coiled coil</keyword>
<dbReference type="Gene3D" id="2.40.30.170">
    <property type="match status" value="1"/>
</dbReference>
<dbReference type="PANTHER" id="PTHR30438:SF2">
    <property type="entry name" value="MEMBRANE PROTEIN"/>
    <property type="match status" value="1"/>
</dbReference>
<evidence type="ECO:0000313" key="3">
    <source>
        <dbReference type="EMBL" id="GEN36569.1"/>
    </source>
</evidence>
<dbReference type="Pfam" id="PF25881">
    <property type="entry name" value="HH_YBHG"/>
    <property type="match status" value="1"/>
</dbReference>
<dbReference type="SUPFAM" id="SSF56954">
    <property type="entry name" value="Outer membrane efflux proteins (OEP)"/>
    <property type="match status" value="1"/>
</dbReference>
<name>A0A511VCJ3_9BACL</name>
<proteinExistence type="predicted"/>
<feature type="coiled-coil region" evidence="1">
    <location>
        <begin position="85"/>
        <end position="255"/>
    </location>
</feature>
<sequence>MEKKMKGIRMIMFTTMALLIGGGAYALASYGETNRIEATSTSQPTAYVEATNMNVSFKMGGRISEIYVKEGDRVKKGQLLARLESKELQDKAAQAQAALSAAEAGVEQAQAAVSAAEAKKAQGQSSVDVTAETVERQVAQAQAAVKAAQAHVNALKNGARKEEREQAQIKVNATKEAYRLAEDNYNRMKTLLEQGAVPQAKVDEAELNYQKAKAEYEAAQKQYEMVQNGPRKEEIQAAEAQLEQAKAAVALAEAGKGQITLRQEDVHAAEAGISQAASSVSSANANVSKARAALNEAKTYIGYTELRAPADGIITSQSAQLGELVGAGFPVFTLEVTKDRWAKFYFPETELDGLKVGDVINMKLISTGKTVKGKITVIQPAADFAIQKPSQNTGDTDVRSFGVKVTFTDLPDHTATGMTIQWQNKGEK</sequence>
<dbReference type="Gene3D" id="1.10.287.470">
    <property type="entry name" value="Helix hairpin bin"/>
    <property type="match status" value="2"/>
</dbReference>
<dbReference type="InterPro" id="IPR011053">
    <property type="entry name" value="Single_hybrid_motif"/>
</dbReference>
<dbReference type="InterPro" id="IPR059052">
    <property type="entry name" value="HH_YbhG-like"/>
</dbReference>
<gene>
    <name evidence="3" type="ORF">ADA01nite_40290</name>
</gene>
<comment type="caution">
    <text evidence="3">The sequence shown here is derived from an EMBL/GenBank/DDBJ whole genome shotgun (WGS) entry which is preliminary data.</text>
</comment>
<dbReference type="SUPFAM" id="SSF51230">
    <property type="entry name" value="Single hybrid motif"/>
    <property type="match status" value="1"/>
</dbReference>
<dbReference type="AlphaFoldDB" id="A0A511VCJ3"/>
<dbReference type="PRINTS" id="PR01490">
    <property type="entry name" value="RTXTOXIND"/>
</dbReference>
<evidence type="ECO:0000256" key="1">
    <source>
        <dbReference type="SAM" id="Coils"/>
    </source>
</evidence>
<feature type="domain" description="YbhG-like alpha-helical hairpin" evidence="2">
    <location>
        <begin position="135"/>
        <end position="254"/>
    </location>
</feature>
<dbReference type="GO" id="GO:0005886">
    <property type="term" value="C:plasma membrane"/>
    <property type="evidence" value="ECO:0007669"/>
    <property type="project" value="TreeGrafter"/>
</dbReference>
<protein>
    <recommendedName>
        <fullName evidence="2">YbhG-like alpha-helical hairpin domain-containing protein</fullName>
    </recommendedName>
</protein>
<dbReference type="EMBL" id="BJXX01000201">
    <property type="protein sequence ID" value="GEN36569.1"/>
    <property type="molecule type" value="Genomic_DNA"/>
</dbReference>